<proteinExistence type="predicted"/>
<keyword evidence="2" id="KW-1185">Reference proteome</keyword>
<dbReference type="AlphaFoldDB" id="A0AAV5F2M8"/>
<protein>
    <submittedName>
        <fullName evidence="1">Uncharacterized protein</fullName>
    </submittedName>
</protein>
<dbReference type="EMBL" id="BQKI01000081">
    <property type="protein sequence ID" value="GJN28882.1"/>
    <property type="molecule type" value="Genomic_DNA"/>
</dbReference>
<reference evidence="1" key="2">
    <citation type="submission" date="2021-12" db="EMBL/GenBank/DDBJ databases">
        <title>Resequencing data analysis of finger millet.</title>
        <authorList>
            <person name="Hatakeyama M."/>
            <person name="Aluri S."/>
            <person name="Balachadran M.T."/>
            <person name="Sivarajan S.R."/>
            <person name="Poveda L."/>
            <person name="Shimizu-Inatsugi R."/>
            <person name="Schlapbach R."/>
            <person name="Sreeman S.M."/>
            <person name="Shimizu K.K."/>
        </authorList>
    </citation>
    <scope>NUCLEOTIDE SEQUENCE</scope>
</reference>
<name>A0AAV5F2M8_ELECO</name>
<evidence type="ECO:0000313" key="2">
    <source>
        <dbReference type="Proteomes" id="UP001054889"/>
    </source>
</evidence>
<dbReference type="Proteomes" id="UP001054889">
    <property type="component" value="Unassembled WGS sequence"/>
</dbReference>
<sequence>MRDGLERSLLISSARKEELIKFMAQALPTYLMGVFKLTNGLCEEHMKKIRKYWWRRRTVKEGYMNSNPLGLRTH</sequence>
<reference evidence="1" key="1">
    <citation type="journal article" date="2018" name="DNA Res.">
        <title>Multiple hybrid de novo genome assembly of finger millet, an orphan allotetraploid crop.</title>
        <authorList>
            <person name="Hatakeyama M."/>
            <person name="Aluri S."/>
            <person name="Balachadran M.T."/>
            <person name="Sivarajan S.R."/>
            <person name="Patrignani A."/>
            <person name="Gruter S."/>
            <person name="Poveda L."/>
            <person name="Shimizu-Inatsugi R."/>
            <person name="Baeten J."/>
            <person name="Francoijs K.J."/>
            <person name="Nataraja K.N."/>
            <person name="Reddy Y.A.N."/>
            <person name="Phadnis S."/>
            <person name="Ravikumar R.L."/>
            <person name="Schlapbach R."/>
            <person name="Sreeman S.M."/>
            <person name="Shimizu K.K."/>
        </authorList>
    </citation>
    <scope>NUCLEOTIDE SEQUENCE</scope>
</reference>
<comment type="caution">
    <text evidence="1">The sequence shown here is derived from an EMBL/GenBank/DDBJ whole genome shotgun (WGS) entry which is preliminary data.</text>
</comment>
<organism evidence="1 2">
    <name type="scientific">Eleusine coracana subsp. coracana</name>
    <dbReference type="NCBI Taxonomy" id="191504"/>
    <lineage>
        <taxon>Eukaryota</taxon>
        <taxon>Viridiplantae</taxon>
        <taxon>Streptophyta</taxon>
        <taxon>Embryophyta</taxon>
        <taxon>Tracheophyta</taxon>
        <taxon>Spermatophyta</taxon>
        <taxon>Magnoliopsida</taxon>
        <taxon>Liliopsida</taxon>
        <taxon>Poales</taxon>
        <taxon>Poaceae</taxon>
        <taxon>PACMAD clade</taxon>
        <taxon>Chloridoideae</taxon>
        <taxon>Cynodonteae</taxon>
        <taxon>Eleusininae</taxon>
        <taxon>Eleusine</taxon>
    </lineage>
</organism>
<evidence type="ECO:0000313" key="1">
    <source>
        <dbReference type="EMBL" id="GJN28882.1"/>
    </source>
</evidence>
<accession>A0AAV5F2M8</accession>
<gene>
    <name evidence="1" type="primary">gb17054</name>
    <name evidence="1" type="ORF">PR202_gb17054</name>
</gene>